<proteinExistence type="predicted"/>
<feature type="compositionally biased region" description="Polar residues" evidence="1">
    <location>
        <begin position="142"/>
        <end position="154"/>
    </location>
</feature>
<dbReference type="EMBL" id="JAAKZH010000016">
    <property type="protein sequence ID" value="NGO66728.1"/>
    <property type="molecule type" value="Genomic_DNA"/>
</dbReference>
<dbReference type="InterPro" id="IPR019301">
    <property type="entry name" value="Flagellar_prot_FlgJ_N"/>
</dbReference>
<organism evidence="3 4">
    <name type="scientific">Rhizobium daejeonense</name>
    <dbReference type="NCBI Taxonomy" id="240521"/>
    <lineage>
        <taxon>Bacteria</taxon>
        <taxon>Pseudomonadati</taxon>
        <taxon>Pseudomonadota</taxon>
        <taxon>Alphaproteobacteria</taxon>
        <taxon>Hyphomicrobiales</taxon>
        <taxon>Rhizobiaceae</taxon>
        <taxon>Rhizobium/Agrobacterium group</taxon>
        <taxon>Rhizobium</taxon>
    </lineage>
</organism>
<evidence type="ECO:0000259" key="2">
    <source>
        <dbReference type="Pfam" id="PF10135"/>
    </source>
</evidence>
<keyword evidence="4" id="KW-1185">Reference proteome</keyword>
<dbReference type="RefSeq" id="WP_163903450.1">
    <property type="nucleotide sequence ID" value="NZ_CP048427.1"/>
</dbReference>
<accession>A0A6M1SEL0</accession>
<feature type="domain" description="Flagellar protein FlgJ N-terminal" evidence="2">
    <location>
        <begin position="100"/>
        <end position="140"/>
    </location>
</feature>
<dbReference type="Proteomes" id="UP000477849">
    <property type="component" value="Unassembled WGS sequence"/>
</dbReference>
<protein>
    <submittedName>
        <fullName evidence="3">Rod-binding protein</fullName>
    </submittedName>
</protein>
<evidence type="ECO:0000313" key="4">
    <source>
        <dbReference type="Proteomes" id="UP000477849"/>
    </source>
</evidence>
<evidence type="ECO:0000313" key="3">
    <source>
        <dbReference type="EMBL" id="NGO66728.1"/>
    </source>
</evidence>
<reference evidence="3 4" key="1">
    <citation type="submission" date="2020-02" db="EMBL/GenBank/DDBJ databases">
        <title>Genome sequence of the type strain CCBAU10050 of Rhizobium daejeonense.</title>
        <authorList>
            <person name="Gao J."/>
            <person name="Sun J."/>
        </authorList>
    </citation>
    <scope>NUCLEOTIDE SEQUENCE [LARGE SCALE GENOMIC DNA]</scope>
    <source>
        <strain evidence="3 4">CCBAU10050</strain>
    </source>
</reference>
<evidence type="ECO:0000256" key="1">
    <source>
        <dbReference type="SAM" id="MobiDB-lite"/>
    </source>
</evidence>
<dbReference type="Pfam" id="PF10135">
    <property type="entry name" value="Rod-binding"/>
    <property type="match status" value="1"/>
</dbReference>
<gene>
    <name evidence="3" type="ORF">G6N76_23995</name>
</gene>
<comment type="caution">
    <text evidence="3">The sequence shown here is derived from an EMBL/GenBank/DDBJ whole genome shotgun (WGS) entry which is preliminary data.</text>
</comment>
<dbReference type="AlphaFoldDB" id="A0A6M1SEL0"/>
<name>A0A6M1SEL0_9HYPH</name>
<sequence length="190" mass="20222">MAISPPSDLVLDVVRAADPGELMAAREKMRATSAANEASVLTASNAGFASMLGTMPSAAAKAGLGNVPATEIEGKVPETYRKFEASILSTFIQEMMPKESEEVYGKGSAGEFWKSMMAEQIANEVSKTGGIGIAEQVYSQSLQRQRAQAPNTTTDESDRGMALSMITDFQRKTLLSHESETSSATDNKTS</sequence>
<feature type="region of interest" description="Disordered" evidence="1">
    <location>
        <begin position="142"/>
        <end position="163"/>
    </location>
</feature>